<dbReference type="EMBL" id="MQUQ01000023">
    <property type="protein sequence ID" value="OLZ44689.1"/>
    <property type="molecule type" value="Genomic_DNA"/>
</dbReference>
<gene>
    <name evidence="1" type="ORF">BS329_35890</name>
</gene>
<dbReference type="InterPro" id="IPR036866">
    <property type="entry name" value="RibonucZ/Hydroxyglut_hydro"/>
</dbReference>
<sequence length="428" mass="46456">MLFWPVGSGDSTTVVVSDQLVMQVDLRDMAKSDVEDNPETPVVDRLVDALPTNEDGDPYLAVFALTHADQDHCLGFAELLDRVTIGELWATPRLWREYEQDPDEKLCDDAKAFQNEAERRVAAVLKAVAEGREPDSGDRVMVFGYDTEHTRHAYDELPEEYKSGPGKSITVLDGQSCEGRFHAFIHAPFADDCASARNETSLAMQITLTDGSGQSGRMLLFGDLAHDTIMKIFDTSEAKQHEQYLEWDLLLAPHHCSKKVMYISDFDGTDVLQQDVLDAFSRYAADESVIVSSSRVIPARDEPGKNPPHRKAANRYAEIADEFVCTMSWPDVDAPVPVVFAVDASGAHLVREDTVELAHEAATKAAAPRSGRRLAAVAAAAAAVATAFAAAQTRAEARGDGAGADRLRRAIDVGRGGAAPASPVGFGR</sequence>
<evidence type="ECO:0000313" key="2">
    <source>
        <dbReference type="Proteomes" id="UP000187486"/>
    </source>
</evidence>
<organism evidence="1 2">
    <name type="scientific">Amycolatopsis coloradensis</name>
    <dbReference type="NCBI Taxonomy" id="76021"/>
    <lineage>
        <taxon>Bacteria</taxon>
        <taxon>Bacillati</taxon>
        <taxon>Actinomycetota</taxon>
        <taxon>Actinomycetes</taxon>
        <taxon>Pseudonocardiales</taxon>
        <taxon>Pseudonocardiaceae</taxon>
        <taxon>Amycolatopsis</taxon>
    </lineage>
</organism>
<dbReference type="SUPFAM" id="SSF56281">
    <property type="entry name" value="Metallo-hydrolase/oxidoreductase"/>
    <property type="match status" value="1"/>
</dbReference>
<dbReference type="AlphaFoldDB" id="A0A1R0KGG5"/>
<dbReference type="Gene3D" id="3.60.15.10">
    <property type="entry name" value="Ribonuclease Z/Hydroxyacylglutathione hydrolase-like"/>
    <property type="match status" value="1"/>
</dbReference>
<accession>A0A1R0KGG5</accession>
<name>A0A1R0KGG5_9PSEU</name>
<reference evidence="1 2" key="1">
    <citation type="submission" date="2016-01" db="EMBL/GenBank/DDBJ databases">
        <title>Amycolatopsis coloradensis genome sequencing and assembly.</title>
        <authorList>
            <person name="Mayilraj S."/>
        </authorList>
    </citation>
    <scope>NUCLEOTIDE SEQUENCE [LARGE SCALE GENOMIC DNA]</scope>
    <source>
        <strain evidence="1 2">DSM 44225</strain>
    </source>
</reference>
<comment type="caution">
    <text evidence="1">The sequence shown here is derived from an EMBL/GenBank/DDBJ whole genome shotgun (WGS) entry which is preliminary data.</text>
</comment>
<proteinExistence type="predicted"/>
<evidence type="ECO:0008006" key="3">
    <source>
        <dbReference type="Google" id="ProtNLM"/>
    </source>
</evidence>
<protein>
    <recommendedName>
        <fullName evidence="3">Metallohydrolase</fullName>
    </recommendedName>
</protein>
<evidence type="ECO:0000313" key="1">
    <source>
        <dbReference type="EMBL" id="OLZ44689.1"/>
    </source>
</evidence>
<keyword evidence="2" id="KW-1185">Reference proteome</keyword>
<dbReference type="Proteomes" id="UP000187486">
    <property type="component" value="Unassembled WGS sequence"/>
</dbReference>
<dbReference type="STRING" id="76021.BS329_35890"/>